<accession>A0A935M9U5</accession>
<organism evidence="1 2">
    <name type="scientific">Candidatus Phosphoribacter hodrii</name>
    <dbReference type="NCBI Taxonomy" id="2953743"/>
    <lineage>
        <taxon>Bacteria</taxon>
        <taxon>Bacillati</taxon>
        <taxon>Actinomycetota</taxon>
        <taxon>Actinomycetes</taxon>
        <taxon>Micrococcales</taxon>
        <taxon>Dermatophilaceae</taxon>
        <taxon>Candidatus Phosphoribacter</taxon>
    </lineage>
</organism>
<sequence>MSTRDSALAWPPGEVSEIDRIASQLALVATTVDQTVVAREGGQGWGLARSWSGPAFEAARSEAAVVASRSGELAGTVTPIVAGLQGYAAALTEARRRVTLLRQEWDWGARRHDEARHDAELAGSDPVAVALGAAAGQRLAARQEADRAWARLQEDLRGRHTAALGPLTAAAERATATVRGFLAALPGDDAVAVRGGLLAQLPLTAGALRLADARALIGDLVARAGRPVQEWGAPEADLIATLGDRVRDPFVAQALMEAIPPERLHRIVERLLTHIGSMSGMGQWSKTQFDRAFEVLGTAFVLMASPQHWAGLDEASAARMESWRRRWCTELAHSGSSVIGGPRNPPPFLGFTAQAVLLDHGRQAVPGVGPGMAFVATVGFAMIETDRRGDDYPPLPPLPESFSSPAAGIDVVASLLRSIRGEPDAASALLLARLGDGQPVVRYLAGERLVRGAGGPPPAAIDALAALLAETATGTDERSVMIAGAALDGFGAAAEPPERAGNGDAAAGALALHGQMQGLRFVMADLLARHPDAVWASLNDPINVLAWPMAEADGHPWAVLGADGWTLRLLNRSRLAAVLGELGKDRLHPGTAASGPPTAPALAHLLNALVAAQGVGLAQALASGNAQDQDAQIVQLGQVTGFVIEAARQSVLTIQAGADAEVAVRREFVDSIVAMVSLPASLKASLPATLTAPLLGLVKAAIKRIGYSDGSVDSAATADAQTAAARARLDDDLRHLGWDLVSAAGWWDVADDPVAWIEAHPGVSFCGEDGRPVPVEEMSAAQRERFHAWTRGVPAYTTVPSAIVEQIEEGARAVRTAIAGR</sequence>
<dbReference type="EMBL" id="JADJIB010000002">
    <property type="protein sequence ID" value="MBK7273058.1"/>
    <property type="molecule type" value="Genomic_DNA"/>
</dbReference>
<gene>
    <name evidence="1" type="ORF">IPI13_07760</name>
</gene>
<evidence type="ECO:0000313" key="1">
    <source>
        <dbReference type="EMBL" id="MBK7273058.1"/>
    </source>
</evidence>
<protein>
    <submittedName>
        <fullName evidence="1">Uncharacterized protein</fullName>
    </submittedName>
</protein>
<dbReference type="AlphaFoldDB" id="A0A935M9U5"/>
<dbReference type="Proteomes" id="UP000726105">
    <property type="component" value="Unassembled WGS sequence"/>
</dbReference>
<name>A0A935M9U5_9MICO</name>
<reference evidence="1 2" key="1">
    <citation type="submission" date="2020-10" db="EMBL/GenBank/DDBJ databases">
        <title>Connecting structure to function with the recovery of over 1000 high-quality activated sludge metagenome-assembled genomes encoding full-length rRNA genes using long-read sequencing.</title>
        <authorList>
            <person name="Singleton C.M."/>
            <person name="Petriglieri F."/>
            <person name="Kristensen J.M."/>
            <person name="Kirkegaard R.H."/>
            <person name="Michaelsen T.Y."/>
            <person name="Andersen M.H."/>
            <person name="Karst S.M."/>
            <person name="Dueholm M.S."/>
            <person name="Nielsen P.H."/>
            <person name="Albertsen M."/>
        </authorList>
    </citation>
    <scope>NUCLEOTIDE SEQUENCE [LARGE SCALE GENOMIC DNA]</scope>
    <source>
        <strain evidence="1">Ega_18-Q3-R5-49_MAXAC.001</strain>
    </source>
</reference>
<proteinExistence type="predicted"/>
<evidence type="ECO:0000313" key="2">
    <source>
        <dbReference type="Proteomes" id="UP000726105"/>
    </source>
</evidence>
<comment type="caution">
    <text evidence="1">The sequence shown here is derived from an EMBL/GenBank/DDBJ whole genome shotgun (WGS) entry which is preliminary data.</text>
</comment>